<reference evidence="2 3" key="1">
    <citation type="submission" date="2020-12" db="EMBL/GenBank/DDBJ databases">
        <title>Genomic Analysis and Response surface optimization of nitrogen-fixing conditions for A. chroococcum strain HR1, Isolation from rhizosphere soil.</title>
        <authorList>
            <person name="Li J."/>
            <person name="Yang H."/>
            <person name="Liu H."/>
            <person name="Wang C."/>
            <person name="Tian Y."/>
            <person name="Lu X.Y."/>
        </authorList>
    </citation>
    <scope>NUCLEOTIDE SEQUENCE [LARGE SCALE GENOMIC DNA]</scope>
    <source>
        <strain evidence="2 3">HR1</strain>
    </source>
</reference>
<dbReference type="AlphaFoldDB" id="A0AAQ0C0Y1"/>
<protein>
    <submittedName>
        <fullName evidence="2">Uncharacterized protein</fullName>
    </submittedName>
</protein>
<dbReference type="EMBL" id="CP066310">
    <property type="protein sequence ID" value="QQE90255.1"/>
    <property type="molecule type" value="Genomic_DNA"/>
</dbReference>
<feature type="region of interest" description="Disordered" evidence="1">
    <location>
        <begin position="70"/>
        <end position="102"/>
    </location>
</feature>
<evidence type="ECO:0000313" key="2">
    <source>
        <dbReference type="EMBL" id="QQE90255.1"/>
    </source>
</evidence>
<evidence type="ECO:0000313" key="3">
    <source>
        <dbReference type="Proteomes" id="UP000596192"/>
    </source>
</evidence>
<dbReference type="InterPro" id="IPR036410">
    <property type="entry name" value="HSP_DnaJ_Cys-rich_dom_sf"/>
</dbReference>
<name>A0AAQ0C0Y1_9GAMM</name>
<evidence type="ECO:0000256" key="1">
    <source>
        <dbReference type="SAM" id="MobiDB-lite"/>
    </source>
</evidence>
<sequence>MKRHGPDFQKQTRPLAPCGRCRGQGVMKGLFYEMPCEGCHGSGFVDAVTGERLEIEELVLQLGRALRLERQQASNRSAQAGAERDYQGDSGWHGLRGHWTGD</sequence>
<dbReference type="SUPFAM" id="SSF57938">
    <property type="entry name" value="DnaJ/Hsp40 cysteine-rich domain"/>
    <property type="match status" value="1"/>
</dbReference>
<proteinExistence type="predicted"/>
<dbReference type="Proteomes" id="UP000596192">
    <property type="component" value="Chromosome"/>
</dbReference>
<gene>
    <name evidence="2" type="ORF">GKQ51_08175</name>
</gene>
<accession>A0AAQ0C0Y1</accession>
<organism evidence="2 3">
    <name type="scientific">Azotobacter chroococcum</name>
    <dbReference type="NCBI Taxonomy" id="353"/>
    <lineage>
        <taxon>Bacteria</taxon>
        <taxon>Pseudomonadati</taxon>
        <taxon>Pseudomonadota</taxon>
        <taxon>Gammaproteobacteria</taxon>
        <taxon>Pseudomonadales</taxon>
        <taxon>Pseudomonadaceae</taxon>
        <taxon>Azotobacter</taxon>
    </lineage>
</organism>